<dbReference type="AlphaFoldDB" id="A0ABD0YUM3"/>
<accession>A0ABD0YUM3</accession>
<evidence type="ECO:0000256" key="2">
    <source>
        <dbReference type="ARBA" id="ARBA00015341"/>
    </source>
</evidence>
<dbReference type="GO" id="GO:0005524">
    <property type="term" value="F:ATP binding"/>
    <property type="evidence" value="ECO:0007669"/>
    <property type="project" value="UniProtKB-KW"/>
</dbReference>
<keyword evidence="5" id="KW-0498">Mitosis</keyword>
<dbReference type="Gene3D" id="3.40.50.10810">
    <property type="entry name" value="Tandem AAA-ATPase domain"/>
    <property type="match status" value="1"/>
</dbReference>
<dbReference type="PROSITE" id="PS51194">
    <property type="entry name" value="HELICASE_CTER"/>
    <property type="match status" value="1"/>
</dbReference>
<evidence type="ECO:0000313" key="16">
    <source>
        <dbReference type="EMBL" id="KAL1139651.1"/>
    </source>
</evidence>
<feature type="compositionally biased region" description="Basic and acidic residues" evidence="13">
    <location>
        <begin position="71"/>
        <end position="81"/>
    </location>
</feature>
<proteinExistence type="predicted"/>
<keyword evidence="4" id="KW-0547">Nucleotide-binding</keyword>
<evidence type="ECO:0000256" key="1">
    <source>
        <dbReference type="ARBA" id="ARBA00011467"/>
    </source>
</evidence>
<dbReference type="InterPro" id="IPR050496">
    <property type="entry name" value="SNF2_RAD54_helicase_repair"/>
</dbReference>
<evidence type="ECO:0000256" key="11">
    <source>
        <dbReference type="ARBA" id="ARBA00024776"/>
    </source>
</evidence>
<feature type="region of interest" description="Disordered" evidence="13">
    <location>
        <begin position="71"/>
        <end position="106"/>
    </location>
</feature>
<dbReference type="FunFam" id="3.40.50.300:FF:000332">
    <property type="entry name" value="DNA repair and recombination protein RAD54-like"/>
    <property type="match status" value="1"/>
</dbReference>
<keyword evidence="8" id="KW-0067">ATP-binding</keyword>
<dbReference type="GO" id="GO:0016787">
    <property type="term" value="F:hydrolase activity"/>
    <property type="evidence" value="ECO:0007669"/>
    <property type="project" value="UniProtKB-KW"/>
</dbReference>
<gene>
    <name evidence="16" type="ORF">AAG570_006629</name>
</gene>
<dbReference type="EMBL" id="JBFDAA010000002">
    <property type="protein sequence ID" value="KAL1139651.1"/>
    <property type="molecule type" value="Genomic_DNA"/>
</dbReference>
<evidence type="ECO:0000256" key="8">
    <source>
        <dbReference type="ARBA" id="ARBA00022840"/>
    </source>
</evidence>
<evidence type="ECO:0000256" key="4">
    <source>
        <dbReference type="ARBA" id="ARBA00022741"/>
    </source>
</evidence>
<evidence type="ECO:0000256" key="13">
    <source>
        <dbReference type="SAM" id="MobiDB-lite"/>
    </source>
</evidence>
<dbReference type="CDD" id="cd18004">
    <property type="entry name" value="DEXHc_RAD54"/>
    <property type="match status" value="1"/>
</dbReference>
<protein>
    <recommendedName>
        <fullName evidence="2">DNA repair and recombination protein RAD54-like</fullName>
    </recommendedName>
    <alternativeName>
        <fullName evidence="12">Protein okra</fullName>
    </alternativeName>
</protein>
<comment type="caution">
    <text evidence="16">The sequence shown here is derived from an EMBL/GenBank/DDBJ whole genome shotgun (WGS) entry which is preliminary data.</text>
</comment>
<dbReference type="PROSITE" id="PS51192">
    <property type="entry name" value="HELICASE_ATP_BIND_1"/>
    <property type="match status" value="1"/>
</dbReference>
<dbReference type="InterPro" id="IPR027417">
    <property type="entry name" value="P-loop_NTPase"/>
</dbReference>
<keyword evidence="7" id="KW-0347">Helicase</keyword>
<feature type="domain" description="Helicase C-terminal" evidence="15">
    <location>
        <begin position="507"/>
        <end position="665"/>
    </location>
</feature>
<evidence type="ECO:0000259" key="14">
    <source>
        <dbReference type="PROSITE" id="PS51192"/>
    </source>
</evidence>
<dbReference type="InterPro" id="IPR001650">
    <property type="entry name" value="Helicase_C-like"/>
</dbReference>
<keyword evidence="9" id="KW-0469">Meiosis</keyword>
<dbReference type="GO" id="GO:0051321">
    <property type="term" value="P:meiotic cell cycle"/>
    <property type="evidence" value="ECO:0007669"/>
    <property type="project" value="UniProtKB-KW"/>
</dbReference>
<evidence type="ECO:0000256" key="7">
    <source>
        <dbReference type="ARBA" id="ARBA00022806"/>
    </source>
</evidence>
<dbReference type="SMART" id="SM00487">
    <property type="entry name" value="DEXDc"/>
    <property type="match status" value="1"/>
</dbReference>
<dbReference type="GO" id="GO:0051301">
    <property type="term" value="P:cell division"/>
    <property type="evidence" value="ECO:0007669"/>
    <property type="project" value="UniProtKB-KW"/>
</dbReference>
<evidence type="ECO:0000256" key="9">
    <source>
        <dbReference type="ARBA" id="ARBA00023254"/>
    </source>
</evidence>
<feature type="non-terminal residue" evidence="16">
    <location>
        <position position="1"/>
    </location>
</feature>
<reference evidence="16 17" key="1">
    <citation type="submission" date="2024-07" db="EMBL/GenBank/DDBJ databases">
        <title>Chromosome-level genome assembly of the water stick insect Ranatra chinensis (Heteroptera: Nepidae).</title>
        <authorList>
            <person name="Liu X."/>
        </authorList>
    </citation>
    <scope>NUCLEOTIDE SEQUENCE [LARGE SCALE GENOMIC DNA]</scope>
    <source>
        <strain evidence="16">Cailab_2021Rc</strain>
        <tissue evidence="16">Muscle</tissue>
    </source>
</reference>
<evidence type="ECO:0000256" key="5">
    <source>
        <dbReference type="ARBA" id="ARBA00022776"/>
    </source>
</evidence>
<dbReference type="Pfam" id="PF00176">
    <property type="entry name" value="SNF2-rel_dom"/>
    <property type="match status" value="1"/>
</dbReference>
<evidence type="ECO:0000256" key="10">
    <source>
        <dbReference type="ARBA" id="ARBA00023306"/>
    </source>
</evidence>
<evidence type="ECO:0000259" key="15">
    <source>
        <dbReference type="PROSITE" id="PS51194"/>
    </source>
</evidence>
<feature type="domain" description="Helicase ATP-binding" evidence="14">
    <location>
        <begin position="179"/>
        <end position="346"/>
    </location>
</feature>
<dbReference type="InterPro" id="IPR014001">
    <property type="entry name" value="Helicase_ATP-bd"/>
</dbReference>
<feature type="compositionally biased region" description="Basic residues" evidence="13">
    <location>
        <begin position="92"/>
        <end position="101"/>
    </location>
</feature>
<evidence type="ECO:0000256" key="6">
    <source>
        <dbReference type="ARBA" id="ARBA00022801"/>
    </source>
</evidence>
<keyword evidence="6" id="KW-0378">Hydrolase</keyword>
<dbReference type="GO" id="GO:0004386">
    <property type="term" value="F:helicase activity"/>
    <property type="evidence" value="ECO:0007669"/>
    <property type="project" value="UniProtKB-KW"/>
</dbReference>
<dbReference type="CDD" id="cd18793">
    <property type="entry name" value="SF2_C_SNF"/>
    <property type="match status" value="1"/>
</dbReference>
<organism evidence="16 17">
    <name type="scientific">Ranatra chinensis</name>
    <dbReference type="NCBI Taxonomy" id="642074"/>
    <lineage>
        <taxon>Eukaryota</taxon>
        <taxon>Metazoa</taxon>
        <taxon>Ecdysozoa</taxon>
        <taxon>Arthropoda</taxon>
        <taxon>Hexapoda</taxon>
        <taxon>Insecta</taxon>
        <taxon>Pterygota</taxon>
        <taxon>Neoptera</taxon>
        <taxon>Paraneoptera</taxon>
        <taxon>Hemiptera</taxon>
        <taxon>Heteroptera</taxon>
        <taxon>Panheteroptera</taxon>
        <taxon>Nepomorpha</taxon>
        <taxon>Nepidae</taxon>
        <taxon>Ranatrinae</taxon>
        <taxon>Ranatra</taxon>
    </lineage>
</organism>
<dbReference type="Pfam" id="PF00271">
    <property type="entry name" value="Helicase_C"/>
    <property type="match status" value="1"/>
</dbReference>
<dbReference type="SMART" id="SM00490">
    <property type="entry name" value="HELICc"/>
    <property type="match status" value="1"/>
</dbReference>
<sequence length="752" mass="85016">ACRIFNVVYGKQSTRKHKTWEGDGFLEVGVKSVTLKDTDGKVLGQASCQKTAELTEGSRLFVGNKEIEGEMPEVVKKRTNDSDVNDDSSFEHKKKSKKSTPKLKPSSRITFTASRVDNFSAQKSNFTPLTLPRPDDEHQWTFNVNLLPVTDVIVDACVCRVLRPHQREGLVFLYRCVTGIRCLQYRGAILADEMGLGKTLQCVALIWTLLRQGPYGGQPVVKRALIVAPSSLVPNWDQEFSKWIGAHRMQTFVVDKNNKPHDYKKTPHIPVIIVSYEMFVRYYDVMETIDFELVICDEGHRLKNNSIRTATLLNNLPCKQRVILTGTPVQNDLQEYYALVDFVNTGILGSPAEFRKKFEVPIIASRNPQALEDVIREGEAIAEELNRITSGFILRRTQDILDTFLPKKFEYVLFCPLTELQNKIYAEATKYWSTILEDGRNTKETVAHLSVITALKKICNHPHLVRKDGDSTFEDESLTKVLNDIFVEFNAQEPLIEDSSKLQVVHALLKFLSMKKEKIVLVSNYTQTLDLLEALCEQHGFKYLRFDGSTPSNQRTDIVSRFNSPSSDCCVLLLSSKAGGVGLNLIGASRLVLFDSDWNPATDLQAMARIWREGQKKNVHIYRLLTSGTIEEKIFQRQLNKAGLNESIVDTSCTSDVKLSAEEMKDLFSFTMGCECLTHSMLECQCPGDGTIPRDSADADPEEVEEERECRLNLTRNTGPSGASSSLRMNQLYKWEHHARPISLQLLEVVEN</sequence>
<dbReference type="InterPro" id="IPR049730">
    <property type="entry name" value="SNF2/RAD54-like_C"/>
</dbReference>
<dbReference type="InterPro" id="IPR038718">
    <property type="entry name" value="SNF2-like_sf"/>
</dbReference>
<comment type="function">
    <text evidence="11">Involved in mitotic DNA repair and meiotic recombination. Functions in the recombinational DNA repair pathway. Essential for interhomolog gene conversion (GC), but may have a less important role in intersister GC than spn-A/Rad51. In the presence of DNA, spn-A/Rad51 enhances the ATPase activity of okr/Rad54.</text>
</comment>
<keyword evidence="17" id="KW-1185">Reference proteome</keyword>
<dbReference type="Gene3D" id="3.40.50.300">
    <property type="entry name" value="P-loop containing nucleotide triphosphate hydrolases"/>
    <property type="match status" value="1"/>
</dbReference>
<dbReference type="PANTHER" id="PTHR45629:SF7">
    <property type="entry name" value="DNA EXCISION REPAIR PROTEIN ERCC-6-RELATED"/>
    <property type="match status" value="1"/>
</dbReference>
<dbReference type="Proteomes" id="UP001558652">
    <property type="component" value="Unassembled WGS sequence"/>
</dbReference>
<dbReference type="Gene3D" id="1.20.120.850">
    <property type="entry name" value="SWI2/SNF2 ATPases, N-terminal domain"/>
    <property type="match status" value="1"/>
</dbReference>
<keyword evidence="10" id="KW-0131">Cell cycle</keyword>
<keyword evidence="3" id="KW-0132">Cell division</keyword>
<dbReference type="SUPFAM" id="SSF52540">
    <property type="entry name" value="P-loop containing nucleoside triphosphate hydrolases"/>
    <property type="match status" value="2"/>
</dbReference>
<evidence type="ECO:0000256" key="3">
    <source>
        <dbReference type="ARBA" id="ARBA00022618"/>
    </source>
</evidence>
<dbReference type="FunFam" id="3.40.50.10810:FF:000020">
    <property type="entry name" value="DNA repair and recombination protein RAD54B"/>
    <property type="match status" value="1"/>
</dbReference>
<dbReference type="InterPro" id="IPR000330">
    <property type="entry name" value="SNF2_N"/>
</dbReference>
<evidence type="ECO:0000256" key="12">
    <source>
        <dbReference type="ARBA" id="ARBA00029956"/>
    </source>
</evidence>
<comment type="subunit">
    <text evidence="1">Interacts (via N-terminus) with spn-A/Rad51.</text>
</comment>
<name>A0ABD0YUM3_9HEMI</name>
<evidence type="ECO:0000313" key="17">
    <source>
        <dbReference type="Proteomes" id="UP001558652"/>
    </source>
</evidence>
<dbReference type="PANTHER" id="PTHR45629">
    <property type="entry name" value="SNF2/RAD54 FAMILY MEMBER"/>
    <property type="match status" value="1"/>
</dbReference>